<dbReference type="PANTHER" id="PTHR33977">
    <property type="entry name" value="ZINC ION BINDING PROTEIN"/>
    <property type="match status" value="1"/>
</dbReference>
<evidence type="ECO:0000313" key="4">
    <source>
        <dbReference type="Proteomes" id="UP001633002"/>
    </source>
</evidence>
<dbReference type="InterPro" id="IPR007527">
    <property type="entry name" value="Znf_SWIM"/>
</dbReference>
<gene>
    <name evidence="3" type="ORF">R1sor_010567</name>
</gene>
<keyword evidence="4" id="KW-1185">Reference proteome</keyword>
<dbReference type="GO" id="GO:0008270">
    <property type="term" value="F:zinc ion binding"/>
    <property type="evidence" value="ECO:0007669"/>
    <property type="project" value="UniProtKB-KW"/>
</dbReference>
<protein>
    <recommendedName>
        <fullName evidence="2">SWIM-type domain-containing protein</fullName>
    </recommendedName>
</protein>
<proteinExistence type="predicted"/>
<comment type="caution">
    <text evidence="3">The sequence shown here is derived from an EMBL/GenBank/DDBJ whole genome shotgun (WGS) entry which is preliminary data.</text>
</comment>
<keyword evidence="1" id="KW-0479">Metal-binding</keyword>
<keyword evidence="1" id="KW-0862">Zinc</keyword>
<evidence type="ECO:0000259" key="2">
    <source>
        <dbReference type="PROSITE" id="PS50966"/>
    </source>
</evidence>
<dbReference type="Proteomes" id="UP001633002">
    <property type="component" value="Unassembled WGS sequence"/>
</dbReference>
<feature type="domain" description="SWIM-type" evidence="2">
    <location>
        <begin position="192"/>
        <end position="226"/>
    </location>
</feature>
<dbReference type="AlphaFoldDB" id="A0ABD3I2G8"/>
<evidence type="ECO:0000313" key="3">
    <source>
        <dbReference type="EMBL" id="KAL3696491.1"/>
    </source>
</evidence>
<accession>A0ABD3I2G8</accession>
<dbReference type="PROSITE" id="PS50966">
    <property type="entry name" value="ZF_SWIM"/>
    <property type="match status" value="1"/>
</dbReference>
<dbReference type="EMBL" id="JBJQOH010000002">
    <property type="protein sequence ID" value="KAL3696491.1"/>
    <property type="molecule type" value="Genomic_DNA"/>
</dbReference>
<name>A0ABD3I2G8_9MARC</name>
<keyword evidence="1" id="KW-0863">Zinc-finger</keyword>
<dbReference type="PANTHER" id="PTHR33977:SF1">
    <property type="entry name" value="ZINC ION BINDING PROTEIN"/>
    <property type="match status" value="1"/>
</dbReference>
<reference evidence="3 4" key="1">
    <citation type="submission" date="2024-09" db="EMBL/GenBank/DDBJ databases">
        <title>Chromosome-scale assembly of Riccia sorocarpa.</title>
        <authorList>
            <person name="Paukszto L."/>
        </authorList>
    </citation>
    <scope>NUCLEOTIDE SEQUENCE [LARGE SCALE GENOMIC DNA]</scope>
    <source>
        <strain evidence="3">LP-2024</strain>
        <tissue evidence="3">Aerial parts of the thallus</tissue>
    </source>
</reference>
<organism evidence="3 4">
    <name type="scientific">Riccia sorocarpa</name>
    <dbReference type="NCBI Taxonomy" id="122646"/>
    <lineage>
        <taxon>Eukaryota</taxon>
        <taxon>Viridiplantae</taxon>
        <taxon>Streptophyta</taxon>
        <taxon>Embryophyta</taxon>
        <taxon>Marchantiophyta</taxon>
        <taxon>Marchantiopsida</taxon>
        <taxon>Marchantiidae</taxon>
        <taxon>Marchantiales</taxon>
        <taxon>Ricciaceae</taxon>
        <taxon>Riccia</taxon>
    </lineage>
</organism>
<sequence length="487" mass="54020">MAKRAGGQRPEKVARANYTMVARGVLNHGRRGVNGVVEPLDGRAVTQSLRRFDPGHSADDVVATRNWTHLNPEKVVFYQEPSKIHNRPFMLAWQTPWMLSKLASLGHRSTVSMDATFGTNKYGLTDCLETFYYCTSELKRQGHIRNRIVAKFVATAIRKARDIPDSNVIPCTPRDGVSLALVTSKSGHLSFHEVQGWEKDTCSCTCGLSVQGNVCKHQIKCLLLLGGFSEPVLLQRLGLQWGSSCGGIENFNMESMDNDSEYPTMNLPVAELPIHAVEVSSESEAEEDCVILPTPPLASSSISRLGPLADFHREIGKLYSAVSHSTNLCGQAFDFLLRAVNDSLDLKATTEVHDLARQDVGERSVFSPLPGNENTLKRKMDFMDLFHRKKKSSHAKTGVVITKEWTQMNEDNRFQKLPSQNMSMQEVLDKATYHAVDLNVTFTDNKPAQKAMSIPSSNYKASNRGFQRGKASVVGVQNVPTEVIVLE</sequence>
<evidence type="ECO:0000256" key="1">
    <source>
        <dbReference type="PROSITE-ProRule" id="PRU00325"/>
    </source>
</evidence>